<sequence length="72" mass="7945">MIGDLARGIAAIAQSGRQPDTTMMASGESESTKFIDIATNGLRCDFETFGKFFYRAIFLLMNQFNDALLTDV</sequence>
<dbReference type="EMBL" id="CAKMUD010000073">
    <property type="protein sequence ID" value="CAH1588445.1"/>
    <property type="molecule type" value="Genomic_DNA"/>
</dbReference>
<accession>A0AAU9QKS1</accession>
<dbReference type="AlphaFoldDB" id="A0AAU9QKS1"/>
<dbReference type="Proteomes" id="UP001295462">
    <property type="component" value="Unassembled WGS sequence"/>
</dbReference>
<evidence type="ECO:0000313" key="1">
    <source>
        <dbReference type="EMBL" id="CAH1588445.1"/>
    </source>
</evidence>
<protein>
    <submittedName>
        <fullName evidence="1">Uncharacterized protein</fullName>
    </submittedName>
</protein>
<proteinExistence type="predicted"/>
<name>A0AAU9QKS1_9VIBR</name>
<evidence type="ECO:0000313" key="2">
    <source>
        <dbReference type="Proteomes" id="UP001295462"/>
    </source>
</evidence>
<reference evidence="1" key="1">
    <citation type="submission" date="2022-01" db="EMBL/GenBank/DDBJ databases">
        <authorList>
            <person name="Lagorce A."/>
        </authorList>
    </citation>
    <scope>NUCLEOTIDE SEQUENCE</scope>
    <source>
        <strain evidence="1">Th15_F1_A12</strain>
    </source>
</reference>
<organism evidence="1 2">
    <name type="scientific">Vibrio jasicida</name>
    <dbReference type="NCBI Taxonomy" id="766224"/>
    <lineage>
        <taxon>Bacteria</taxon>
        <taxon>Pseudomonadati</taxon>
        <taxon>Pseudomonadota</taxon>
        <taxon>Gammaproteobacteria</taxon>
        <taxon>Vibrionales</taxon>
        <taxon>Vibrionaceae</taxon>
        <taxon>Vibrio</taxon>
    </lineage>
</organism>
<comment type="caution">
    <text evidence="1">The sequence shown here is derived from an EMBL/GenBank/DDBJ whole genome shotgun (WGS) entry which is preliminary data.</text>
</comment>
<gene>
    <name evidence="1" type="ORF">THF1A12_200060</name>
</gene>